<dbReference type="GO" id="GO:0004414">
    <property type="term" value="F:homoserine O-acetyltransferase activity"/>
    <property type="evidence" value="ECO:0007669"/>
    <property type="project" value="UniProtKB-EC"/>
</dbReference>
<dbReference type="InterPro" id="IPR029058">
    <property type="entry name" value="AB_hydrolase_fold"/>
</dbReference>
<dbReference type="EMBL" id="VSSQ01141756">
    <property type="protein sequence ID" value="MPN62988.1"/>
    <property type="molecule type" value="Genomic_DNA"/>
</dbReference>
<proteinExistence type="predicted"/>
<protein>
    <submittedName>
        <fullName evidence="1">Homoserine O-acetyltransferase</fullName>
        <ecNumber evidence="1">2.3.1.31</ecNumber>
    </submittedName>
</protein>
<reference evidence="1" key="1">
    <citation type="submission" date="2019-08" db="EMBL/GenBank/DDBJ databases">
        <authorList>
            <person name="Kucharzyk K."/>
            <person name="Murdoch R.W."/>
            <person name="Higgins S."/>
            <person name="Loffler F."/>
        </authorList>
    </citation>
    <scope>NUCLEOTIDE SEQUENCE</scope>
</reference>
<dbReference type="PANTHER" id="PTHR32268:SF11">
    <property type="entry name" value="HOMOSERINE O-ACETYLTRANSFERASE"/>
    <property type="match status" value="1"/>
</dbReference>
<dbReference type="GO" id="GO:0009086">
    <property type="term" value="P:methionine biosynthetic process"/>
    <property type="evidence" value="ECO:0007669"/>
    <property type="project" value="TreeGrafter"/>
</dbReference>
<comment type="caution">
    <text evidence="1">The sequence shown here is derived from an EMBL/GenBank/DDBJ whole genome shotgun (WGS) entry which is preliminary data.</text>
</comment>
<evidence type="ECO:0000313" key="1">
    <source>
        <dbReference type="EMBL" id="MPN62988.1"/>
    </source>
</evidence>
<dbReference type="Gene3D" id="3.40.50.1820">
    <property type="entry name" value="alpha/beta hydrolase"/>
    <property type="match status" value="1"/>
</dbReference>
<dbReference type="InterPro" id="IPR008220">
    <property type="entry name" value="HAT_MetX-like"/>
</dbReference>
<gene>
    <name evidence="1" type="primary">metXA_11</name>
    <name evidence="1" type="ORF">SDC9_210742</name>
</gene>
<accession>A0A645JH09</accession>
<dbReference type="SUPFAM" id="SSF53474">
    <property type="entry name" value="alpha/beta-Hydrolases"/>
    <property type="match status" value="1"/>
</dbReference>
<sequence length="115" mass="13244">MFAERACSYQRYQGEKLRDRFDAYSYYYLTKSIDSHNTGRGRGGVCKALSTISANTLIIGIDSDVLFPIEEQKFLADNIKEGNLEVISSNFGHDGFLLEWQSIENRIKKYIKFLD</sequence>
<keyword evidence="1" id="KW-0012">Acyltransferase</keyword>
<dbReference type="EC" id="2.3.1.31" evidence="1"/>
<dbReference type="PANTHER" id="PTHR32268">
    <property type="entry name" value="HOMOSERINE O-ACETYLTRANSFERASE"/>
    <property type="match status" value="1"/>
</dbReference>
<name>A0A645JH09_9ZZZZ</name>
<dbReference type="GO" id="GO:0009092">
    <property type="term" value="P:homoserine metabolic process"/>
    <property type="evidence" value="ECO:0007669"/>
    <property type="project" value="TreeGrafter"/>
</dbReference>
<organism evidence="1">
    <name type="scientific">bioreactor metagenome</name>
    <dbReference type="NCBI Taxonomy" id="1076179"/>
    <lineage>
        <taxon>unclassified sequences</taxon>
        <taxon>metagenomes</taxon>
        <taxon>ecological metagenomes</taxon>
    </lineage>
</organism>
<keyword evidence="1" id="KW-0808">Transferase</keyword>
<dbReference type="AlphaFoldDB" id="A0A645JH09"/>